<dbReference type="OrthoDB" id="9876299at2759"/>
<name>A0A9P4JD66_9PLEO</name>
<dbReference type="PANTHER" id="PTHR43544:SF26">
    <property type="entry name" value="SHORT CHAIN DEHYDROGENASE_REDUCTASE FAMILY OXIDOREDUCTASE (JCVI)"/>
    <property type="match status" value="1"/>
</dbReference>
<dbReference type="InterPro" id="IPR002347">
    <property type="entry name" value="SDR_fam"/>
</dbReference>
<dbReference type="CDD" id="cd05325">
    <property type="entry name" value="carb_red_sniffer_like_SDR_c"/>
    <property type="match status" value="1"/>
</dbReference>
<dbReference type="Pfam" id="PF00106">
    <property type="entry name" value="adh_short"/>
    <property type="match status" value="1"/>
</dbReference>
<comment type="caution">
    <text evidence="3">The sequence shown here is derived from an EMBL/GenBank/DDBJ whole genome shotgun (WGS) entry which is preliminary data.</text>
</comment>
<dbReference type="EMBL" id="ML994270">
    <property type="protein sequence ID" value="KAF2197163.1"/>
    <property type="molecule type" value="Genomic_DNA"/>
</dbReference>
<proteinExistence type="inferred from homology"/>
<dbReference type="InterPro" id="IPR051468">
    <property type="entry name" value="Fungal_SecMetab_SDRs"/>
</dbReference>
<organism evidence="3 4">
    <name type="scientific">Delitschia confertaspora ATCC 74209</name>
    <dbReference type="NCBI Taxonomy" id="1513339"/>
    <lineage>
        <taxon>Eukaryota</taxon>
        <taxon>Fungi</taxon>
        <taxon>Dikarya</taxon>
        <taxon>Ascomycota</taxon>
        <taxon>Pezizomycotina</taxon>
        <taxon>Dothideomycetes</taxon>
        <taxon>Pleosporomycetidae</taxon>
        <taxon>Pleosporales</taxon>
        <taxon>Delitschiaceae</taxon>
        <taxon>Delitschia</taxon>
    </lineage>
</organism>
<dbReference type="SUPFAM" id="SSF51735">
    <property type="entry name" value="NAD(P)-binding Rossmann-fold domains"/>
    <property type="match status" value="1"/>
</dbReference>
<gene>
    <name evidence="3" type="ORF">GQ43DRAFT_496885</name>
</gene>
<keyword evidence="4" id="KW-1185">Reference proteome</keyword>
<dbReference type="AlphaFoldDB" id="A0A9P4JD66"/>
<dbReference type="PROSITE" id="PS00061">
    <property type="entry name" value="ADH_SHORT"/>
    <property type="match status" value="1"/>
</dbReference>
<dbReference type="GO" id="GO:0005737">
    <property type="term" value="C:cytoplasm"/>
    <property type="evidence" value="ECO:0007669"/>
    <property type="project" value="TreeGrafter"/>
</dbReference>
<reference evidence="3" key="1">
    <citation type="journal article" date="2020" name="Stud. Mycol.">
        <title>101 Dothideomycetes genomes: a test case for predicting lifestyles and emergence of pathogens.</title>
        <authorList>
            <person name="Haridas S."/>
            <person name="Albert R."/>
            <person name="Binder M."/>
            <person name="Bloem J."/>
            <person name="Labutti K."/>
            <person name="Salamov A."/>
            <person name="Andreopoulos B."/>
            <person name="Baker S."/>
            <person name="Barry K."/>
            <person name="Bills G."/>
            <person name="Bluhm B."/>
            <person name="Cannon C."/>
            <person name="Castanera R."/>
            <person name="Culley D."/>
            <person name="Daum C."/>
            <person name="Ezra D."/>
            <person name="Gonzalez J."/>
            <person name="Henrissat B."/>
            <person name="Kuo A."/>
            <person name="Liang C."/>
            <person name="Lipzen A."/>
            <person name="Lutzoni F."/>
            <person name="Magnuson J."/>
            <person name="Mondo S."/>
            <person name="Nolan M."/>
            <person name="Ohm R."/>
            <person name="Pangilinan J."/>
            <person name="Park H.-J."/>
            <person name="Ramirez L."/>
            <person name="Alfaro M."/>
            <person name="Sun H."/>
            <person name="Tritt A."/>
            <person name="Yoshinaga Y."/>
            <person name="Zwiers L.-H."/>
            <person name="Turgeon B."/>
            <person name="Goodwin S."/>
            <person name="Spatafora J."/>
            <person name="Crous P."/>
            <person name="Grigoriev I."/>
        </authorList>
    </citation>
    <scope>NUCLEOTIDE SEQUENCE</scope>
    <source>
        <strain evidence="3">ATCC 74209</strain>
    </source>
</reference>
<sequence length="238" mass="25356">MANQVITLITGPNRGIGRGLLEVFLGQANNTVIAAVRDPTATISQGLKSIPVGEGSKVILVKIDSAVDSDAQKAVSELKSSYGIEKLDVVISNAGIGEVATTVSETPPASIRSHMDVNLIGTLTLFQAVEPLLRKSQEPKFFTMSSNLASLGLMEYVPGPWFCYGVTKSALNFLTRKIHFENEWLTAAVLSPGWVQTDMGEFAAKAVVAEAAPVKLEDSIKGLVQVVSSQRPRNPSSC</sequence>
<comment type="similarity">
    <text evidence="1">Belongs to the short-chain dehydrogenases/reductases (SDR) family.</text>
</comment>
<accession>A0A9P4JD66</accession>
<evidence type="ECO:0000256" key="2">
    <source>
        <dbReference type="ARBA" id="ARBA00022857"/>
    </source>
</evidence>
<dbReference type="PRINTS" id="PR00081">
    <property type="entry name" value="GDHRDH"/>
</dbReference>
<keyword evidence="2" id="KW-0521">NADP</keyword>
<protein>
    <submittedName>
        <fullName evidence="3">NAD(P)-binding protein</fullName>
    </submittedName>
</protein>
<dbReference type="InterPro" id="IPR036291">
    <property type="entry name" value="NAD(P)-bd_dom_sf"/>
</dbReference>
<dbReference type="InterPro" id="IPR020904">
    <property type="entry name" value="Sc_DH/Rdtase_CS"/>
</dbReference>
<dbReference type="Proteomes" id="UP000799536">
    <property type="component" value="Unassembled WGS sequence"/>
</dbReference>
<dbReference type="Gene3D" id="3.40.50.720">
    <property type="entry name" value="NAD(P)-binding Rossmann-like Domain"/>
    <property type="match status" value="1"/>
</dbReference>
<evidence type="ECO:0000313" key="3">
    <source>
        <dbReference type="EMBL" id="KAF2197163.1"/>
    </source>
</evidence>
<evidence type="ECO:0000313" key="4">
    <source>
        <dbReference type="Proteomes" id="UP000799536"/>
    </source>
</evidence>
<dbReference type="PANTHER" id="PTHR43544">
    <property type="entry name" value="SHORT-CHAIN DEHYDROGENASE/REDUCTASE"/>
    <property type="match status" value="1"/>
</dbReference>
<evidence type="ECO:0000256" key="1">
    <source>
        <dbReference type="ARBA" id="ARBA00006484"/>
    </source>
</evidence>
<dbReference type="GO" id="GO:0016491">
    <property type="term" value="F:oxidoreductase activity"/>
    <property type="evidence" value="ECO:0007669"/>
    <property type="project" value="TreeGrafter"/>
</dbReference>